<protein>
    <submittedName>
        <fullName evidence="1">Uncharacterized protein</fullName>
    </submittedName>
</protein>
<sequence length="507" mass="56037">MADDPAEFAYCEPVAREIGHLKHDGDALALADRYGGRGVGRNGGSGRCGVVGDIQIKGLGRTPLAAMSAPFWHSFGGSSLQDCLREVYFTRFAEAALPHGVTKVFAAIATETFIPAYPGSAGSAEIVPRCILLREFDIRFAHLMPARHFLSPDLAEGDALRTISMREWAREHLQLSRNEWPLITTASTRALDALLKKQAEQIARAISKRFVHGGVGPSNVCLSGRWLDFSASHILPHYGIVTGRRGPHYLVEQATHLARMLSRCIARSFPTSIAPHFGANYYYLSFMQWFWVAFGEALLRLSGLPIVDRCAIRDELEALLVQMFPGTDLVRNAGLADEYPESEVPLQEAGCRIDLILLLASLTRDAEKMDRWLRSFLPNELTRSSFVRAYCAYFNLCVARTSHGTEDDLGQALPLKCMHNVGFDIEWAARLLFPNDHKANSEVSGYMESFGTAMTVLAKRDSACKESRDFYLNSGAVHVRFDSGKLVVNNVPISFESFGGEVSSLVQ</sequence>
<organism evidence="1 2">
    <name type="scientific">Roseateles paludis</name>
    <dbReference type="NCBI Taxonomy" id="3145238"/>
    <lineage>
        <taxon>Bacteria</taxon>
        <taxon>Pseudomonadati</taxon>
        <taxon>Pseudomonadota</taxon>
        <taxon>Betaproteobacteria</taxon>
        <taxon>Burkholderiales</taxon>
        <taxon>Sphaerotilaceae</taxon>
        <taxon>Roseateles</taxon>
    </lineage>
</organism>
<name>A0ABV0FVS5_9BURK</name>
<evidence type="ECO:0000313" key="1">
    <source>
        <dbReference type="EMBL" id="MEO3690020.1"/>
    </source>
</evidence>
<evidence type="ECO:0000313" key="2">
    <source>
        <dbReference type="Proteomes" id="UP001495147"/>
    </source>
</evidence>
<gene>
    <name evidence="1" type="ORF">ABDJ85_00970</name>
</gene>
<dbReference type="EMBL" id="JBDPZD010000001">
    <property type="protein sequence ID" value="MEO3690020.1"/>
    <property type="molecule type" value="Genomic_DNA"/>
</dbReference>
<comment type="caution">
    <text evidence="1">The sequence shown here is derived from an EMBL/GenBank/DDBJ whole genome shotgun (WGS) entry which is preliminary data.</text>
</comment>
<reference evidence="1 2" key="1">
    <citation type="submission" date="2024-05" db="EMBL/GenBank/DDBJ databases">
        <title>Roseateles sp. DJS-2-20 16S ribosomal RNA gene Genome sequencing and assembly.</title>
        <authorList>
            <person name="Woo H."/>
        </authorList>
    </citation>
    <scope>NUCLEOTIDE SEQUENCE [LARGE SCALE GENOMIC DNA]</scope>
    <source>
        <strain evidence="1 2">DJS-2-20</strain>
    </source>
</reference>
<dbReference type="Proteomes" id="UP001495147">
    <property type="component" value="Unassembled WGS sequence"/>
</dbReference>
<accession>A0ABV0FVS5</accession>
<keyword evidence="2" id="KW-1185">Reference proteome</keyword>
<proteinExistence type="predicted"/>
<dbReference type="RefSeq" id="WP_347702856.1">
    <property type="nucleotide sequence ID" value="NZ_JBDPZD010000001.1"/>
</dbReference>